<comment type="caution">
    <text evidence="4">The sequence shown here is derived from an EMBL/GenBank/DDBJ whole genome shotgun (WGS) entry which is preliminary data.</text>
</comment>
<reference evidence="4" key="1">
    <citation type="journal article" date="2018" name="Genome Biol.">
        <title>SKESA: strategic k-mer extension for scrupulous assemblies.</title>
        <authorList>
            <person name="Souvorov A."/>
            <person name="Agarwala R."/>
            <person name="Lipman D.J."/>
        </authorList>
    </citation>
    <scope>NUCLEOTIDE SEQUENCE</scope>
    <source>
        <strain evidence="4">SL1_6929</strain>
    </source>
</reference>
<dbReference type="InterPro" id="IPR023797">
    <property type="entry name" value="RNA3'_phos_cyclase_dom"/>
</dbReference>
<dbReference type="GO" id="GO:0003963">
    <property type="term" value="F:RNA-3'-phosphate cyclase activity"/>
    <property type="evidence" value="ECO:0007669"/>
    <property type="project" value="UniProtKB-EC"/>
</dbReference>
<evidence type="ECO:0000256" key="2">
    <source>
        <dbReference type="ARBA" id="ARBA00024481"/>
    </source>
</evidence>
<evidence type="ECO:0000256" key="1">
    <source>
        <dbReference type="ARBA" id="ARBA00012725"/>
    </source>
</evidence>
<dbReference type="Gene3D" id="3.65.10.20">
    <property type="entry name" value="RNA 3'-terminal phosphate cyclase domain"/>
    <property type="match status" value="1"/>
</dbReference>
<proteinExistence type="predicted"/>
<gene>
    <name evidence="4" type="ORF">G4Y70_004218</name>
</gene>
<dbReference type="InterPro" id="IPR013792">
    <property type="entry name" value="RNA3'P_cycl/enolpyr_Trfase_a/b"/>
</dbReference>
<feature type="domain" description="RNA 3'-terminal phosphate cyclase" evidence="3">
    <location>
        <begin position="2"/>
        <end position="45"/>
    </location>
</feature>
<comment type="catalytic activity">
    <reaction evidence="2">
        <text>a 3'-end 3'-phospho-ribonucleotide-RNA + ATP = a 3'-end 2',3'-cyclophospho-ribonucleotide-RNA + AMP + diphosphate</text>
        <dbReference type="Rhea" id="RHEA:23976"/>
        <dbReference type="Rhea" id="RHEA-COMP:10463"/>
        <dbReference type="Rhea" id="RHEA-COMP:10464"/>
        <dbReference type="ChEBI" id="CHEBI:30616"/>
        <dbReference type="ChEBI" id="CHEBI:33019"/>
        <dbReference type="ChEBI" id="CHEBI:83062"/>
        <dbReference type="ChEBI" id="CHEBI:83064"/>
        <dbReference type="ChEBI" id="CHEBI:456215"/>
        <dbReference type="EC" id="6.5.1.4"/>
    </reaction>
</comment>
<dbReference type="EC" id="6.5.1.4" evidence="1"/>
<evidence type="ECO:0000313" key="4">
    <source>
        <dbReference type="EMBL" id="HAE8704118.1"/>
    </source>
</evidence>
<dbReference type="EMBL" id="DAATDW010000015">
    <property type="protein sequence ID" value="HAE8704118.1"/>
    <property type="molecule type" value="Genomic_DNA"/>
</dbReference>
<sequence>GEHLADQLILPLALAGEGAFTVARASAHLLTNIAVVERFLPVRFSCEATESGYLVRVSD</sequence>
<dbReference type="SUPFAM" id="SSF55205">
    <property type="entry name" value="EPT/RTPC-like"/>
    <property type="match status" value="1"/>
</dbReference>
<dbReference type="AlphaFoldDB" id="A0A737ZMN6"/>
<accession>A0A737ZMN6</accession>
<name>A0A737ZMN6_SALER</name>
<keyword evidence="4" id="KW-0436">Ligase</keyword>
<evidence type="ECO:0000259" key="3">
    <source>
        <dbReference type="Pfam" id="PF01137"/>
    </source>
</evidence>
<reference evidence="4" key="2">
    <citation type="submission" date="2020-01" db="EMBL/GenBank/DDBJ databases">
        <authorList>
            <consortium name="NCBI Pathogen Detection Project"/>
        </authorList>
    </citation>
    <scope>NUCLEOTIDE SEQUENCE</scope>
    <source>
        <strain evidence="4">SL1_6929</strain>
    </source>
</reference>
<dbReference type="InterPro" id="IPR037136">
    <property type="entry name" value="RNA3'_phos_cyclase_dom_sf"/>
</dbReference>
<protein>
    <recommendedName>
        <fullName evidence="1">RNA 3'-terminal-phosphate cyclase (ATP)</fullName>
        <ecNumber evidence="1">6.5.1.4</ecNumber>
    </recommendedName>
</protein>
<organism evidence="4">
    <name type="scientific">Salmonella enterica</name>
    <name type="common">Salmonella choleraesuis</name>
    <dbReference type="NCBI Taxonomy" id="28901"/>
    <lineage>
        <taxon>Bacteria</taxon>
        <taxon>Pseudomonadati</taxon>
        <taxon>Pseudomonadota</taxon>
        <taxon>Gammaproteobacteria</taxon>
        <taxon>Enterobacterales</taxon>
        <taxon>Enterobacteriaceae</taxon>
        <taxon>Salmonella</taxon>
    </lineage>
</organism>
<dbReference type="Pfam" id="PF01137">
    <property type="entry name" value="RTC"/>
    <property type="match status" value="1"/>
</dbReference>
<feature type="non-terminal residue" evidence="4">
    <location>
        <position position="1"/>
    </location>
</feature>